<accession>A0A0V0GLC0</accession>
<sequence length="67" mass="7954">MMSLSIYLYISIILSRKTSRTNLQVLSIICTNQKKLLILPFLISYHIFTNNLIDKYYLSFAQILYLF</sequence>
<dbReference type="AlphaFoldDB" id="A0A0V0GLC0"/>
<reference evidence="1" key="1">
    <citation type="submission" date="2015-12" db="EMBL/GenBank/DDBJ databases">
        <title>Gene expression during late stages of embryo sac development: a critical building block for successful pollen-pistil interactions.</title>
        <authorList>
            <person name="Liu Y."/>
            <person name="Joly V."/>
            <person name="Sabar M."/>
            <person name="Matton D.P."/>
        </authorList>
    </citation>
    <scope>NUCLEOTIDE SEQUENCE</scope>
</reference>
<proteinExistence type="predicted"/>
<name>A0A0V0GLC0_SOLCH</name>
<feature type="non-terminal residue" evidence="1">
    <location>
        <position position="67"/>
    </location>
</feature>
<dbReference type="EMBL" id="GEDG01035819">
    <property type="protein sequence ID" value="JAP09023.1"/>
    <property type="molecule type" value="Transcribed_RNA"/>
</dbReference>
<organism evidence="1">
    <name type="scientific">Solanum chacoense</name>
    <name type="common">Chaco potato</name>
    <dbReference type="NCBI Taxonomy" id="4108"/>
    <lineage>
        <taxon>Eukaryota</taxon>
        <taxon>Viridiplantae</taxon>
        <taxon>Streptophyta</taxon>
        <taxon>Embryophyta</taxon>
        <taxon>Tracheophyta</taxon>
        <taxon>Spermatophyta</taxon>
        <taxon>Magnoliopsida</taxon>
        <taxon>eudicotyledons</taxon>
        <taxon>Gunneridae</taxon>
        <taxon>Pentapetalae</taxon>
        <taxon>asterids</taxon>
        <taxon>lamiids</taxon>
        <taxon>Solanales</taxon>
        <taxon>Solanaceae</taxon>
        <taxon>Solanoideae</taxon>
        <taxon>Solaneae</taxon>
        <taxon>Solanum</taxon>
    </lineage>
</organism>
<evidence type="ECO:0000313" key="1">
    <source>
        <dbReference type="EMBL" id="JAP09023.1"/>
    </source>
</evidence>
<protein>
    <submittedName>
        <fullName evidence="1">Putative ovule protein</fullName>
    </submittedName>
</protein>